<keyword evidence="9" id="KW-0234">DNA repair</keyword>
<evidence type="ECO:0000313" key="12">
    <source>
        <dbReference type="EMBL" id="ELR17339.1"/>
    </source>
</evidence>
<dbReference type="GO" id="GO:0006302">
    <property type="term" value="P:double-strand break repair"/>
    <property type="evidence" value="ECO:0007669"/>
    <property type="project" value="TreeGrafter"/>
</dbReference>
<evidence type="ECO:0000256" key="9">
    <source>
        <dbReference type="ARBA" id="ARBA00023204"/>
    </source>
</evidence>
<dbReference type="Gene3D" id="3.60.10.10">
    <property type="entry name" value="Endonuclease/exonuclease/phosphatase"/>
    <property type="match status" value="1"/>
</dbReference>
<dbReference type="Proteomes" id="UP000011083">
    <property type="component" value="Unassembled WGS sequence"/>
</dbReference>
<evidence type="ECO:0000256" key="4">
    <source>
        <dbReference type="ARBA" id="ARBA00022722"/>
    </source>
</evidence>
<dbReference type="CDD" id="cd09080">
    <property type="entry name" value="TDP2"/>
    <property type="match status" value="1"/>
</dbReference>
<comment type="subcellular location">
    <subcellularLocation>
        <location evidence="3">Nucleus</location>
        <location evidence="3">PML body</location>
    </subcellularLocation>
</comment>
<keyword evidence="7" id="KW-0378">Hydrolase</keyword>
<keyword evidence="13" id="KW-1185">Reference proteome</keyword>
<dbReference type="GO" id="GO:0004527">
    <property type="term" value="F:exonuclease activity"/>
    <property type="evidence" value="ECO:0007669"/>
    <property type="project" value="UniProtKB-KW"/>
</dbReference>
<dbReference type="GO" id="GO:0004519">
    <property type="term" value="F:endonuclease activity"/>
    <property type="evidence" value="ECO:0007669"/>
    <property type="project" value="UniProtKB-KW"/>
</dbReference>
<name>L8GVR8_ACACF</name>
<evidence type="ECO:0000256" key="1">
    <source>
        <dbReference type="ARBA" id="ARBA00001936"/>
    </source>
</evidence>
<evidence type="ECO:0000256" key="7">
    <source>
        <dbReference type="ARBA" id="ARBA00022801"/>
    </source>
</evidence>
<dbReference type="SUPFAM" id="SSF56219">
    <property type="entry name" value="DNase I-like"/>
    <property type="match status" value="1"/>
</dbReference>
<dbReference type="EMBL" id="KB007974">
    <property type="protein sequence ID" value="ELR17339.1"/>
    <property type="molecule type" value="Genomic_DNA"/>
</dbReference>
<organism evidence="12 13">
    <name type="scientific">Acanthamoeba castellanii (strain ATCC 30010 / Neff)</name>
    <dbReference type="NCBI Taxonomy" id="1257118"/>
    <lineage>
        <taxon>Eukaryota</taxon>
        <taxon>Amoebozoa</taxon>
        <taxon>Discosea</taxon>
        <taxon>Longamoebia</taxon>
        <taxon>Centramoebida</taxon>
        <taxon>Acanthamoebidae</taxon>
        <taxon>Acanthamoeba</taxon>
    </lineage>
</organism>
<evidence type="ECO:0000313" key="13">
    <source>
        <dbReference type="Proteomes" id="UP000011083"/>
    </source>
</evidence>
<reference evidence="12 13" key="1">
    <citation type="journal article" date="2013" name="Genome Biol.">
        <title>Genome of Acanthamoeba castellanii highlights extensive lateral gene transfer and early evolution of tyrosine kinase signaling.</title>
        <authorList>
            <person name="Clarke M."/>
            <person name="Lohan A.J."/>
            <person name="Liu B."/>
            <person name="Lagkouvardos I."/>
            <person name="Roy S."/>
            <person name="Zafar N."/>
            <person name="Bertelli C."/>
            <person name="Schilde C."/>
            <person name="Kianianmomeni A."/>
            <person name="Burglin T.R."/>
            <person name="Frech C."/>
            <person name="Turcotte B."/>
            <person name="Kopec K.O."/>
            <person name="Synnott J.M."/>
            <person name="Choo C."/>
            <person name="Paponov I."/>
            <person name="Finkler A."/>
            <person name="Soon Heng Tan C."/>
            <person name="Hutchins A.P."/>
            <person name="Weinmeier T."/>
            <person name="Rattei T."/>
            <person name="Chu J.S."/>
            <person name="Gimenez G."/>
            <person name="Irimia M."/>
            <person name="Rigden D.J."/>
            <person name="Fitzpatrick D.A."/>
            <person name="Lorenzo-Morales J."/>
            <person name="Bateman A."/>
            <person name="Chiu C.H."/>
            <person name="Tang P."/>
            <person name="Hegemann P."/>
            <person name="Fromm H."/>
            <person name="Raoult D."/>
            <person name="Greub G."/>
            <person name="Miranda-Saavedra D."/>
            <person name="Chen N."/>
            <person name="Nash P."/>
            <person name="Ginger M.L."/>
            <person name="Horn M."/>
            <person name="Schaap P."/>
            <person name="Caler L."/>
            <person name="Loftus B."/>
        </authorList>
    </citation>
    <scope>NUCLEOTIDE SEQUENCE [LARGE SCALE GENOMIC DNA]</scope>
    <source>
        <strain evidence="12 13">Neff</strain>
    </source>
</reference>
<dbReference type="GO" id="GO:0046872">
    <property type="term" value="F:metal ion binding"/>
    <property type="evidence" value="ECO:0007669"/>
    <property type="project" value="UniProtKB-KW"/>
</dbReference>
<keyword evidence="12" id="KW-0269">Exonuclease</keyword>
<keyword evidence="10" id="KW-0539">Nucleus</keyword>
<dbReference type="PANTHER" id="PTHR15822">
    <property type="entry name" value="TRAF AND TNF RECEPTOR-ASSOCIATED PROTEIN"/>
    <property type="match status" value="1"/>
</dbReference>
<keyword evidence="12" id="KW-0255">Endonuclease</keyword>
<proteinExistence type="predicted"/>
<dbReference type="OrthoDB" id="9975959at2759"/>
<gene>
    <name evidence="12" type="ORF">ACA1_060660</name>
</gene>
<keyword evidence="4" id="KW-0540">Nuclease</keyword>
<feature type="domain" description="Endonuclease/exonuclease/phosphatase" evidence="11">
    <location>
        <begin position="47"/>
        <end position="315"/>
    </location>
</feature>
<dbReference type="RefSeq" id="XP_004339352.1">
    <property type="nucleotide sequence ID" value="XM_004339304.1"/>
</dbReference>
<evidence type="ECO:0000256" key="3">
    <source>
        <dbReference type="ARBA" id="ARBA00004322"/>
    </source>
</evidence>
<sequence length="329" mass="37653">MNAIGNSPAYAVRQWRFSAEQGKWIMLTAQQVEREAGNVNKSTLRMVTYNVWFGEHARTIRIRAILSMLPELDADVVCIQEATDEWIAEMTNNPYVQKHYTVSDVDGRTLRGYGVVMLSRLPMTKLAMWWLPSNMGRSALIATSTINNETVSIGTVHLESLDQAPYREKQLEIIAGALKSSTHAGLMGDFNFDSERNHNPELHRNSRLMRKTEHEPCSTHPLENEALARLYPEYVDVWAELHPDLRGLTFDTGVNRMISGNEQMRYDRVMWKSGRGSGAPGPSKCSEPSRYEAFRSELTARWRVFLTQTVWPSDHFGLFTELEYHRPSE</sequence>
<dbReference type="GO" id="GO:0003697">
    <property type="term" value="F:single-stranded DNA binding"/>
    <property type="evidence" value="ECO:0007669"/>
    <property type="project" value="TreeGrafter"/>
</dbReference>
<protein>
    <submittedName>
        <fullName evidence="12">Endonuclease/Exonuclease/phosphatase family protein</fullName>
    </submittedName>
</protein>
<dbReference type="STRING" id="1257118.L8GVR8"/>
<dbReference type="KEGG" id="acan:ACA1_060660"/>
<dbReference type="PANTHER" id="PTHR15822:SF4">
    <property type="entry name" value="TYROSYL-DNA PHOSPHODIESTERASE 2"/>
    <property type="match status" value="1"/>
</dbReference>
<accession>L8GVR8</accession>
<dbReference type="VEuPathDB" id="AmoebaDB:ACA1_060660"/>
<evidence type="ECO:0000256" key="8">
    <source>
        <dbReference type="ARBA" id="ARBA00022842"/>
    </source>
</evidence>
<dbReference type="AlphaFoldDB" id="L8GVR8"/>
<keyword evidence="8" id="KW-0460">Magnesium</keyword>
<dbReference type="InterPro" id="IPR036691">
    <property type="entry name" value="Endo/exonu/phosph_ase_sf"/>
</dbReference>
<comment type="cofactor">
    <cofactor evidence="2">
        <name>Mg(2+)</name>
        <dbReference type="ChEBI" id="CHEBI:18420"/>
    </cofactor>
</comment>
<evidence type="ECO:0000256" key="5">
    <source>
        <dbReference type="ARBA" id="ARBA00022723"/>
    </source>
</evidence>
<dbReference type="GO" id="GO:0005737">
    <property type="term" value="C:cytoplasm"/>
    <property type="evidence" value="ECO:0007669"/>
    <property type="project" value="TreeGrafter"/>
</dbReference>
<dbReference type="GeneID" id="14918037"/>
<comment type="cofactor">
    <cofactor evidence="1">
        <name>Mn(2+)</name>
        <dbReference type="ChEBI" id="CHEBI:29035"/>
    </cofactor>
</comment>
<dbReference type="Pfam" id="PF03372">
    <property type="entry name" value="Exo_endo_phos"/>
    <property type="match status" value="1"/>
</dbReference>
<dbReference type="InterPro" id="IPR051547">
    <property type="entry name" value="TDP2-like"/>
</dbReference>
<keyword evidence="6" id="KW-0227">DNA damage</keyword>
<keyword evidence="5" id="KW-0479">Metal-binding</keyword>
<dbReference type="OMA" id="HANAVLC"/>
<dbReference type="InterPro" id="IPR005135">
    <property type="entry name" value="Endo/exonuclease/phosphatase"/>
</dbReference>
<evidence type="ECO:0000256" key="6">
    <source>
        <dbReference type="ARBA" id="ARBA00022763"/>
    </source>
</evidence>
<evidence type="ECO:0000256" key="10">
    <source>
        <dbReference type="ARBA" id="ARBA00023242"/>
    </source>
</evidence>
<evidence type="ECO:0000259" key="11">
    <source>
        <dbReference type="Pfam" id="PF03372"/>
    </source>
</evidence>
<evidence type="ECO:0000256" key="2">
    <source>
        <dbReference type="ARBA" id="ARBA00001946"/>
    </source>
</evidence>
<dbReference type="GO" id="GO:0070260">
    <property type="term" value="F:5'-tyrosyl-DNA phosphodiesterase activity"/>
    <property type="evidence" value="ECO:0007669"/>
    <property type="project" value="TreeGrafter"/>
</dbReference>